<keyword evidence="8" id="KW-0560">Oxidoreductase</keyword>
<dbReference type="FunFam" id="1.10.520.10:FF:000001">
    <property type="entry name" value="Peroxidase"/>
    <property type="match status" value="1"/>
</dbReference>
<dbReference type="SUPFAM" id="SSF48113">
    <property type="entry name" value="Heme-dependent peroxidases"/>
    <property type="match status" value="2"/>
</dbReference>
<evidence type="ECO:0000256" key="2">
    <source>
        <dbReference type="ARBA" id="ARBA00006873"/>
    </source>
</evidence>
<evidence type="ECO:0000256" key="18">
    <source>
        <dbReference type="PIRSR" id="PIRSR600823-4"/>
    </source>
</evidence>
<name>A0A8T3C4U7_DENNO</name>
<dbReference type="EC" id="1.11.1.7" evidence="3"/>
<evidence type="ECO:0000256" key="19">
    <source>
        <dbReference type="PIRSR" id="PIRSR600823-5"/>
    </source>
</evidence>
<protein>
    <recommendedName>
        <fullName evidence="14">Peroxidase 1</fullName>
        <ecNumber evidence="3">1.11.1.7</ecNumber>
    </recommendedName>
</protein>
<dbReference type="InterPro" id="IPR019793">
    <property type="entry name" value="Peroxidases_heam-ligand_BS"/>
</dbReference>
<proteinExistence type="inferred from homology"/>
<comment type="cofactor">
    <cofactor evidence="17">
        <name>heme b</name>
        <dbReference type="ChEBI" id="CHEBI:60344"/>
    </cofactor>
    <text evidence="17">Binds 1 heme b (iron(II)-protoporphyrin IX) group per subunit.</text>
</comment>
<evidence type="ECO:0000256" key="4">
    <source>
        <dbReference type="ARBA" id="ARBA00022559"/>
    </source>
</evidence>
<dbReference type="PRINTS" id="PR00461">
    <property type="entry name" value="PLPEROXIDASE"/>
</dbReference>
<comment type="catalytic activity">
    <reaction evidence="1">
        <text>2 a phenolic donor + H2O2 = 2 a phenolic radical donor + 2 H2O</text>
        <dbReference type="Rhea" id="RHEA:56136"/>
        <dbReference type="ChEBI" id="CHEBI:15377"/>
        <dbReference type="ChEBI" id="CHEBI:16240"/>
        <dbReference type="ChEBI" id="CHEBI:139520"/>
        <dbReference type="ChEBI" id="CHEBI:139521"/>
        <dbReference type="EC" id="1.11.1.7"/>
    </reaction>
</comment>
<feature type="domain" description="Plant heme peroxidase family profile" evidence="21">
    <location>
        <begin position="31"/>
        <end position="312"/>
    </location>
</feature>
<dbReference type="GO" id="GO:0020037">
    <property type="term" value="F:heme binding"/>
    <property type="evidence" value="ECO:0007669"/>
    <property type="project" value="InterPro"/>
</dbReference>
<dbReference type="InterPro" id="IPR002016">
    <property type="entry name" value="Haem_peroxidase"/>
</dbReference>
<keyword evidence="23" id="KW-1185">Reference proteome</keyword>
<keyword evidence="4" id="KW-0575">Peroxidase</keyword>
<evidence type="ECO:0000256" key="14">
    <source>
        <dbReference type="ARBA" id="ARBA00072322"/>
    </source>
</evidence>
<organism evidence="22 23">
    <name type="scientific">Dendrobium nobile</name>
    <name type="common">Orchid</name>
    <dbReference type="NCBI Taxonomy" id="94219"/>
    <lineage>
        <taxon>Eukaryota</taxon>
        <taxon>Viridiplantae</taxon>
        <taxon>Streptophyta</taxon>
        <taxon>Embryophyta</taxon>
        <taxon>Tracheophyta</taxon>
        <taxon>Spermatophyta</taxon>
        <taxon>Magnoliopsida</taxon>
        <taxon>Liliopsida</taxon>
        <taxon>Asparagales</taxon>
        <taxon>Orchidaceae</taxon>
        <taxon>Epidendroideae</taxon>
        <taxon>Malaxideae</taxon>
        <taxon>Dendrobiinae</taxon>
        <taxon>Dendrobium</taxon>
    </lineage>
</organism>
<feature type="binding site" evidence="17">
    <location>
        <position position="387"/>
    </location>
    <ligand>
        <name>Ca(2+)</name>
        <dbReference type="ChEBI" id="CHEBI:29108"/>
        <label>1</label>
    </ligand>
</feature>
<accession>A0A8T3C4U7</accession>
<dbReference type="PANTHER" id="PTHR31388:SF5">
    <property type="entry name" value="PEROXIDASE"/>
    <property type="match status" value="1"/>
</dbReference>
<evidence type="ECO:0000313" key="22">
    <source>
        <dbReference type="EMBL" id="KAI0528886.1"/>
    </source>
</evidence>
<keyword evidence="7 17" id="KW-0106">Calcium</keyword>
<evidence type="ECO:0000256" key="7">
    <source>
        <dbReference type="ARBA" id="ARBA00022837"/>
    </source>
</evidence>
<dbReference type="FunFam" id="1.10.420.10:FF:000001">
    <property type="entry name" value="Peroxidase"/>
    <property type="match status" value="2"/>
</dbReference>
<dbReference type="GO" id="GO:0042744">
    <property type="term" value="P:hydrogen peroxide catabolic process"/>
    <property type="evidence" value="ECO:0007669"/>
    <property type="project" value="UniProtKB-KW"/>
</dbReference>
<feature type="binding site" evidence="17">
    <location>
        <position position="391"/>
    </location>
    <ligand>
        <name>Ca(2+)</name>
        <dbReference type="ChEBI" id="CHEBI:29108"/>
        <label>1</label>
    </ligand>
</feature>
<dbReference type="Gene3D" id="1.10.420.10">
    <property type="entry name" value="Peroxidase, domain 2"/>
    <property type="match status" value="2"/>
</dbReference>
<evidence type="ECO:0000256" key="15">
    <source>
        <dbReference type="PIRSR" id="PIRSR600823-1"/>
    </source>
</evidence>
<feature type="chain" id="PRO_5035758566" description="Peroxidase 1" evidence="20">
    <location>
        <begin position="26"/>
        <end position="635"/>
    </location>
</feature>
<keyword evidence="20" id="KW-0732">Signal</keyword>
<feature type="disulfide bond" evidence="19">
    <location>
        <begin position="517"/>
        <end position="542"/>
    </location>
</feature>
<feature type="active site" description="Proton acceptor" evidence="15">
    <location>
        <position position="383"/>
    </location>
</feature>
<feature type="signal peptide" evidence="20">
    <location>
        <begin position="1"/>
        <end position="25"/>
    </location>
</feature>
<dbReference type="CDD" id="cd00693">
    <property type="entry name" value="secretory_peroxidase"/>
    <property type="match status" value="2"/>
</dbReference>
<dbReference type="Proteomes" id="UP000829196">
    <property type="component" value="Unassembled WGS sequence"/>
</dbReference>
<evidence type="ECO:0000256" key="17">
    <source>
        <dbReference type="PIRSR" id="PIRSR600823-3"/>
    </source>
</evidence>
<evidence type="ECO:0000313" key="23">
    <source>
        <dbReference type="Proteomes" id="UP000829196"/>
    </source>
</evidence>
<evidence type="ECO:0000256" key="13">
    <source>
        <dbReference type="ARBA" id="ARBA00023324"/>
    </source>
</evidence>
<keyword evidence="11" id="KW-0325">Glycoprotein</keyword>
<evidence type="ECO:0000256" key="11">
    <source>
        <dbReference type="ARBA" id="ARBA00023180"/>
    </source>
</evidence>
<keyword evidence="5" id="KW-0349">Heme</keyword>
<comment type="caution">
    <text evidence="22">The sequence shown here is derived from an EMBL/GenBank/DDBJ whole genome shotgun (WGS) entry which is preliminary data.</text>
</comment>
<dbReference type="PROSITE" id="PS00436">
    <property type="entry name" value="PEROXIDASE_2"/>
    <property type="match status" value="2"/>
</dbReference>
<dbReference type="PROSITE" id="PS50873">
    <property type="entry name" value="PEROXIDASE_4"/>
    <property type="match status" value="2"/>
</dbReference>
<comment type="cofactor">
    <cofactor evidence="17">
        <name>Ca(2+)</name>
        <dbReference type="ChEBI" id="CHEBI:29108"/>
    </cofactor>
    <text evidence="17">Binds 2 calcium ions per subunit.</text>
</comment>
<feature type="site" description="Transition state stabilizer" evidence="18">
    <location>
        <position position="379"/>
    </location>
</feature>
<evidence type="ECO:0000256" key="3">
    <source>
        <dbReference type="ARBA" id="ARBA00012313"/>
    </source>
</evidence>
<evidence type="ECO:0000256" key="16">
    <source>
        <dbReference type="PIRSR" id="PIRSR600823-2"/>
    </source>
</evidence>
<feature type="binding site" evidence="17">
    <location>
        <position position="393"/>
    </location>
    <ligand>
        <name>Ca(2+)</name>
        <dbReference type="ChEBI" id="CHEBI:29108"/>
        <label>1</label>
    </ligand>
</feature>
<keyword evidence="6 17" id="KW-0479">Metal-binding</keyword>
<evidence type="ECO:0000256" key="6">
    <source>
        <dbReference type="ARBA" id="ARBA00022723"/>
    </source>
</evidence>
<feature type="binding site" evidence="17">
    <location>
        <position position="511"/>
    </location>
    <ligand>
        <name>Ca(2+)</name>
        <dbReference type="ChEBI" id="CHEBI:29108"/>
        <label>2</label>
    </ligand>
</feature>
<dbReference type="Gene3D" id="1.10.520.10">
    <property type="match status" value="2"/>
</dbReference>
<keyword evidence="9 17" id="KW-0408">Iron</keyword>
<evidence type="ECO:0000256" key="20">
    <source>
        <dbReference type="SAM" id="SignalP"/>
    </source>
</evidence>
<dbReference type="GO" id="GO:0046872">
    <property type="term" value="F:metal ion binding"/>
    <property type="evidence" value="ECO:0007669"/>
    <property type="project" value="UniProtKB-KW"/>
</dbReference>
<feature type="disulfide bond" evidence="19">
    <location>
        <begin position="352"/>
        <end position="432"/>
    </location>
</feature>
<comment type="similarity">
    <text evidence="2">Belongs to the peroxidase family. Ascorbate peroxidase subfamily.</text>
</comment>
<feature type="disulfide bond" evidence="19">
    <location>
        <begin position="385"/>
        <end position="390"/>
    </location>
</feature>
<feature type="binding site" evidence="17">
    <location>
        <position position="405"/>
    </location>
    <ligand>
        <name>Ca(2+)</name>
        <dbReference type="ChEBI" id="CHEBI:29108"/>
        <label>1</label>
    </ligand>
</feature>
<evidence type="ECO:0000259" key="21">
    <source>
        <dbReference type="PROSITE" id="PS50873"/>
    </source>
</evidence>
<feature type="disulfide bond" evidence="19">
    <location>
        <begin position="438"/>
        <end position="631"/>
    </location>
</feature>
<dbReference type="PROSITE" id="PS00435">
    <property type="entry name" value="PEROXIDASE_1"/>
    <property type="match status" value="2"/>
</dbReference>
<dbReference type="GO" id="GO:0006979">
    <property type="term" value="P:response to oxidative stress"/>
    <property type="evidence" value="ECO:0007669"/>
    <property type="project" value="InterPro"/>
</dbReference>
<dbReference type="InterPro" id="IPR033905">
    <property type="entry name" value="Secretory_peroxidase"/>
</dbReference>
<dbReference type="PRINTS" id="PR00458">
    <property type="entry name" value="PEROXIDASE"/>
</dbReference>
<feature type="binding site" evidence="16">
    <location>
        <position position="480"/>
    </location>
    <ligand>
        <name>substrate</name>
    </ligand>
</feature>
<dbReference type="AlphaFoldDB" id="A0A8T3C4U7"/>
<feature type="domain" description="Plant heme peroxidase family profile" evidence="21">
    <location>
        <begin position="342"/>
        <end position="635"/>
    </location>
</feature>
<evidence type="ECO:0000256" key="10">
    <source>
        <dbReference type="ARBA" id="ARBA00023157"/>
    </source>
</evidence>
<dbReference type="SMR" id="A0A8T3C4U7"/>
<feature type="binding site" evidence="17">
    <location>
        <position position="384"/>
    </location>
    <ligand>
        <name>Ca(2+)</name>
        <dbReference type="ChEBI" id="CHEBI:29108"/>
        <label>1</label>
    </ligand>
</feature>
<dbReference type="GO" id="GO:0140825">
    <property type="term" value="F:lactoperoxidase activity"/>
    <property type="evidence" value="ECO:0007669"/>
    <property type="project" value="UniProtKB-EC"/>
</dbReference>
<dbReference type="InterPro" id="IPR019794">
    <property type="entry name" value="Peroxidases_AS"/>
</dbReference>
<evidence type="ECO:0000256" key="1">
    <source>
        <dbReference type="ARBA" id="ARBA00000189"/>
    </source>
</evidence>
<gene>
    <name evidence="22" type="ORF">KFK09_001429</name>
</gene>
<dbReference type="Pfam" id="PF00141">
    <property type="entry name" value="peroxidase"/>
    <property type="match status" value="2"/>
</dbReference>
<reference evidence="22" key="1">
    <citation type="journal article" date="2022" name="Front. Genet.">
        <title>Chromosome-Scale Assembly of the Dendrobium nobile Genome Provides Insights Into the Molecular Mechanism of the Biosynthesis of the Medicinal Active Ingredient of Dendrobium.</title>
        <authorList>
            <person name="Xu Q."/>
            <person name="Niu S.-C."/>
            <person name="Li K.-L."/>
            <person name="Zheng P.-J."/>
            <person name="Zhang X.-J."/>
            <person name="Jia Y."/>
            <person name="Liu Y."/>
            <person name="Niu Y.-X."/>
            <person name="Yu L.-H."/>
            <person name="Chen D.-F."/>
            <person name="Zhang G.-Q."/>
        </authorList>
    </citation>
    <scope>NUCLEOTIDE SEQUENCE</scope>
    <source>
        <tissue evidence="22">Leaf</tissue>
    </source>
</reference>
<dbReference type="PANTHER" id="PTHR31388">
    <property type="entry name" value="PEROXIDASE 72-RELATED"/>
    <property type="match status" value="1"/>
</dbReference>
<feature type="binding site" evidence="17">
    <location>
        <position position="389"/>
    </location>
    <ligand>
        <name>Ca(2+)</name>
        <dbReference type="ChEBI" id="CHEBI:29108"/>
        <label>1</label>
    </ligand>
</feature>
<evidence type="ECO:0000256" key="12">
    <source>
        <dbReference type="ARBA" id="ARBA00023283"/>
    </source>
</evidence>
<dbReference type="OrthoDB" id="2113341at2759"/>
<feature type="binding site" description="axial binding residue" evidence="17">
    <location>
        <position position="510"/>
    </location>
    <ligand>
        <name>heme b</name>
        <dbReference type="ChEBI" id="CHEBI:60344"/>
    </ligand>
    <ligandPart>
        <name>Fe</name>
        <dbReference type="ChEBI" id="CHEBI:18248"/>
    </ligandPart>
</feature>
<dbReference type="InterPro" id="IPR010255">
    <property type="entry name" value="Haem_peroxidase_sf"/>
</dbReference>
<dbReference type="InterPro" id="IPR000823">
    <property type="entry name" value="Peroxidase_pln"/>
</dbReference>
<sequence>MASNTVSSRLLAFFVLSLLSCRVQAQLSTSGFYARTCPKLQSIVSSAMAKAVAKEPRMGASILRLFFHDCFVNGCDASVLLDDTPTFTGEKNAFPNQNSLRGFEVIDTIKSLVEASCKATVSCADILALAAREGVVRLGGPSWTVALGRRDSTTASQSAANSNLPSPASSLSTLISAFAAKNMSPRDMTALSGAHTIGLARCTTFRSHIYNDKNINPNFAALRKQNCPSSGGDNNLAPLDQQGANRFGAHYYQNLVGRSGLLHSDQELFNNGTQDLLVRQYSANTQLFFRDFAAAMVKMGALGPLTGTNGQIPIMMAFNFICSGLRALILLSLLSCRVQSQLLTTGFYARTCPNLQSIVSSAMAKTVANEPRMGASILRLFFHDCFVNGCDASVLLDDTPTFTGEKNAFPNQKSIRGFEVIDTIKSLVEASCNATVSCADILALAAREGVVQLGGPSWPVPLGRRDSITASQATANNHLPSPGSSLSTLISAFAAKNLSPRDMTALSGAHTIGQARCATFRSRIYSDNNINPIFAALRRLNCPSSGGDDNLAPLELQSPNLFGVNYYQNLVGGGGLLHSDQELFNNGAQDSLVRQYSLNPVLFFNDFAAAMVKMGAISPLTGNNGQIRLNCRKVN</sequence>
<evidence type="ECO:0000256" key="8">
    <source>
        <dbReference type="ARBA" id="ARBA00023002"/>
    </source>
</evidence>
<keyword evidence="12" id="KW-0873">Pyrrolidone carboxylic acid</keyword>
<keyword evidence="13" id="KW-0376">Hydrogen peroxide</keyword>
<dbReference type="EMBL" id="JAGYWB010000002">
    <property type="protein sequence ID" value="KAI0528886.1"/>
    <property type="molecule type" value="Genomic_DNA"/>
</dbReference>
<dbReference type="FunFam" id="1.10.520.10:FF:000009">
    <property type="entry name" value="Peroxidase"/>
    <property type="match status" value="1"/>
</dbReference>
<evidence type="ECO:0000256" key="5">
    <source>
        <dbReference type="ARBA" id="ARBA00022617"/>
    </source>
</evidence>
<keyword evidence="10 19" id="KW-1015">Disulfide bond</keyword>
<evidence type="ECO:0000256" key="9">
    <source>
        <dbReference type="ARBA" id="ARBA00023004"/>
    </source>
</evidence>